<dbReference type="InterPro" id="IPR003121">
    <property type="entry name" value="SWIB_MDM2_domain"/>
</dbReference>
<feature type="region of interest" description="Disordered" evidence="5">
    <location>
        <begin position="1"/>
        <end position="47"/>
    </location>
</feature>
<evidence type="ECO:0000256" key="2">
    <source>
        <dbReference type="ARBA" id="ARBA00022771"/>
    </source>
</evidence>
<evidence type="ECO:0000313" key="9">
    <source>
        <dbReference type="Proteomes" id="UP000236161"/>
    </source>
</evidence>
<dbReference type="SUPFAM" id="SSF57903">
    <property type="entry name" value="FYVE/PHD zinc finger"/>
    <property type="match status" value="1"/>
</dbReference>
<evidence type="ECO:0000313" key="8">
    <source>
        <dbReference type="EMBL" id="PKA52481.1"/>
    </source>
</evidence>
<dbReference type="Pfam" id="PF03126">
    <property type="entry name" value="Plus-3"/>
    <property type="match status" value="1"/>
</dbReference>
<dbReference type="InterPro" id="IPR011011">
    <property type="entry name" value="Znf_FYVE_PHD"/>
</dbReference>
<dbReference type="Gene3D" id="1.10.245.10">
    <property type="entry name" value="SWIB/MDM2 domain"/>
    <property type="match status" value="1"/>
</dbReference>
<dbReference type="CDD" id="cd15568">
    <property type="entry name" value="PHD5_NSD"/>
    <property type="match status" value="1"/>
</dbReference>
<reference evidence="8 9" key="1">
    <citation type="journal article" date="2017" name="Nature">
        <title>The Apostasia genome and the evolution of orchids.</title>
        <authorList>
            <person name="Zhang G.Q."/>
            <person name="Liu K.W."/>
            <person name="Li Z."/>
            <person name="Lohaus R."/>
            <person name="Hsiao Y.Y."/>
            <person name="Niu S.C."/>
            <person name="Wang J.Y."/>
            <person name="Lin Y.C."/>
            <person name="Xu Q."/>
            <person name="Chen L.J."/>
            <person name="Yoshida K."/>
            <person name="Fujiwara S."/>
            <person name="Wang Z.W."/>
            <person name="Zhang Y.Q."/>
            <person name="Mitsuda N."/>
            <person name="Wang M."/>
            <person name="Liu G.H."/>
            <person name="Pecoraro L."/>
            <person name="Huang H.X."/>
            <person name="Xiao X.J."/>
            <person name="Lin M."/>
            <person name="Wu X.Y."/>
            <person name="Wu W.L."/>
            <person name="Chen Y.Y."/>
            <person name="Chang S.B."/>
            <person name="Sakamoto S."/>
            <person name="Ohme-Takagi M."/>
            <person name="Yagi M."/>
            <person name="Zeng S.J."/>
            <person name="Shen C.Y."/>
            <person name="Yeh C.M."/>
            <person name="Luo Y.B."/>
            <person name="Tsai W.C."/>
            <person name="Van de Peer Y."/>
            <person name="Liu Z.J."/>
        </authorList>
    </citation>
    <scope>NUCLEOTIDE SEQUENCE [LARGE SCALE GENOMIC DNA]</scope>
    <source>
        <strain evidence="9">cv. Shenzhen</strain>
        <tissue evidence="8">Stem</tissue>
    </source>
</reference>
<dbReference type="Pfam" id="PF22908">
    <property type="entry name" value="PHD_NSD"/>
    <property type="match status" value="1"/>
</dbReference>
<dbReference type="AlphaFoldDB" id="A0A2I0AAA9"/>
<dbReference type="InterPro" id="IPR036128">
    <property type="entry name" value="Plus3-like_sf"/>
</dbReference>
<dbReference type="InterPro" id="IPR013083">
    <property type="entry name" value="Znf_RING/FYVE/PHD"/>
</dbReference>
<dbReference type="GO" id="GO:0003677">
    <property type="term" value="F:DNA binding"/>
    <property type="evidence" value="ECO:0007669"/>
    <property type="project" value="UniProtKB-KW"/>
</dbReference>
<evidence type="ECO:0000256" key="5">
    <source>
        <dbReference type="SAM" id="MobiDB-lite"/>
    </source>
</evidence>
<keyword evidence="2" id="KW-0863">Zinc-finger</keyword>
<keyword evidence="3" id="KW-0862">Zinc</keyword>
<dbReference type="InterPro" id="IPR001965">
    <property type="entry name" value="Znf_PHD"/>
</dbReference>
<dbReference type="SMART" id="SM00249">
    <property type="entry name" value="PHD"/>
    <property type="match status" value="1"/>
</dbReference>
<dbReference type="PANTHER" id="PTHR46851:SF11">
    <property type="entry name" value="GYF DOMAIN-CONTAINING PROTEIN"/>
    <property type="match status" value="1"/>
</dbReference>
<feature type="domain" description="Plus3" evidence="6">
    <location>
        <begin position="421"/>
        <end position="546"/>
    </location>
</feature>
<proteinExistence type="predicted"/>
<dbReference type="SUPFAM" id="SSF159042">
    <property type="entry name" value="Plus3-like"/>
    <property type="match status" value="1"/>
</dbReference>
<evidence type="ECO:0000256" key="1">
    <source>
        <dbReference type="ARBA" id="ARBA00022723"/>
    </source>
</evidence>
<dbReference type="InterPro" id="IPR004343">
    <property type="entry name" value="Plus-3_dom"/>
</dbReference>
<feature type="domain" description="DM2" evidence="7">
    <location>
        <begin position="284"/>
        <end position="369"/>
    </location>
</feature>
<accession>A0A2I0AAA9</accession>
<keyword evidence="9" id="KW-1185">Reference proteome</keyword>
<dbReference type="OrthoDB" id="1870062at2759"/>
<dbReference type="Pfam" id="PF02201">
    <property type="entry name" value="SWIB"/>
    <property type="match status" value="1"/>
</dbReference>
<dbReference type="InterPro" id="IPR036885">
    <property type="entry name" value="SWIB_MDM2_dom_sf"/>
</dbReference>
<evidence type="ECO:0000256" key="4">
    <source>
        <dbReference type="ARBA" id="ARBA00023125"/>
    </source>
</evidence>
<evidence type="ECO:0000256" key="3">
    <source>
        <dbReference type="ARBA" id="ARBA00022833"/>
    </source>
</evidence>
<dbReference type="SUPFAM" id="SSF47592">
    <property type="entry name" value="SWIB/MDM2 domain"/>
    <property type="match status" value="1"/>
</dbReference>
<evidence type="ECO:0000259" key="6">
    <source>
        <dbReference type="PROSITE" id="PS51360"/>
    </source>
</evidence>
<dbReference type="STRING" id="1088818.A0A2I0AAA9"/>
<dbReference type="InterPro" id="IPR055198">
    <property type="entry name" value="NSD_PHD"/>
</dbReference>
<dbReference type="PANTHER" id="PTHR46851">
    <property type="entry name" value="OS01G0884500 PROTEIN"/>
    <property type="match status" value="1"/>
</dbReference>
<dbReference type="GO" id="GO:0008270">
    <property type="term" value="F:zinc ion binding"/>
    <property type="evidence" value="ECO:0007669"/>
    <property type="project" value="UniProtKB-KW"/>
</dbReference>
<dbReference type="Proteomes" id="UP000236161">
    <property type="component" value="Unassembled WGS sequence"/>
</dbReference>
<protein>
    <submittedName>
        <fullName evidence="8">Zinc finger CCCH domain-containing protein 44</fullName>
    </submittedName>
</protein>
<sequence>MEPAESPRLRRRDRGGAFGGANLLGTSPEELELSEEKTSFGNLGPGQNISSFPRLGLGALRGRDGMRGKRQPIDKDELSEDYCFVCKDGGDIRVCDFKNCLKSYHPDCVNKDDSFLESNERWTCGWHSCYNCSRSSSFKCYCCPYSSCRTCIEKAEFVQVKGAKGFCTNCLRLAKLIEENCDVNSDGEKVDFNDTETYEFLFKDYWAILNEKEGLTLDHVRSAYTHLKSGEKFNDLSDSDEPFEQQPDAQLSEVDCEAESSPSKHLKRKHKMIGAITEKSKSRKKTYIGWASKELIEFLSYMGRDTKQALGQHDVYEIVKNYIQTNNLLRFDKKKKKHVFCDATLHSLFRRKKINFFKVYSLLESHFSANVDTEDESLSFGEDDYSQHSKWQRQEKGDSRSKIEKKHFVEHALDRKNCFAAIIEDNIKTIYLKRSLIVELMADLQTFEMKVLGCFVRRKNDPKDFYGTPQKMHQLDQITGVKKVAEAYKLGDMTMDIVLRVSNYWKDVKISMLSDDGFEEDECEDLRQLVKKGLFKRPVIVSLYMS</sequence>
<dbReference type="FunFam" id="3.30.40.10:FF:000303">
    <property type="entry name" value="Zinc finger CCCH domain-containing protein 19"/>
    <property type="match status" value="1"/>
</dbReference>
<evidence type="ECO:0000259" key="7">
    <source>
        <dbReference type="PROSITE" id="PS51925"/>
    </source>
</evidence>
<gene>
    <name evidence="8" type="ORF">AXF42_Ash019107</name>
</gene>
<dbReference type="PROSITE" id="PS51360">
    <property type="entry name" value="PLUS3"/>
    <property type="match status" value="1"/>
</dbReference>
<dbReference type="Gene3D" id="3.90.70.200">
    <property type="entry name" value="Plus-3 domain"/>
    <property type="match status" value="1"/>
</dbReference>
<keyword evidence="4" id="KW-0238">DNA-binding</keyword>
<keyword evidence="1" id="KW-0479">Metal-binding</keyword>
<dbReference type="PROSITE" id="PS51925">
    <property type="entry name" value="SWIB_MDM2"/>
    <property type="match status" value="1"/>
</dbReference>
<name>A0A2I0AAA9_9ASPA</name>
<organism evidence="8 9">
    <name type="scientific">Apostasia shenzhenica</name>
    <dbReference type="NCBI Taxonomy" id="1088818"/>
    <lineage>
        <taxon>Eukaryota</taxon>
        <taxon>Viridiplantae</taxon>
        <taxon>Streptophyta</taxon>
        <taxon>Embryophyta</taxon>
        <taxon>Tracheophyta</taxon>
        <taxon>Spermatophyta</taxon>
        <taxon>Magnoliopsida</taxon>
        <taxon>Liliopsida</taxon>
        <taxon>Asparagales</taxon>
        <taxon>Orchidaceae</taxon>
        <taxon>Apostasioideae</taxon>
        <taxon>Apostasia</taxon>
    </lineage>
</organism>
<dbReference type="InterPro" id="IPR045894">
    <property type="entry name" value="At5g08430-like"/>
</dbReference>
<dbReference type="EMBL" id="KZ452002">
    <property type="protein sequence ID" value="PKA52481.1"/>
    <property type="molecule type" value="Genomic_DNA"/>
</dbReference>
<dbReference type="Gene3D" id="3.30.40.10">
    <property type="entry name" value="Zinc/RING finger domain, C3HC4 (zinc finger)"/>
    <property type="match status" value="1"/>
</dbReference>
<dbReference type="SMART" id="SM00719">
    <property type="entry name" value="Plus3"/>
    <property type="match status" value="1"/>
</dbReference>